<accession>A0A0K2TU38</accession>
<evidence type="ECO:0000313" key="1">
    <source>
        <dbReference type="EMBL" id="CDW29553.1"/>
    </source>
</evidence>
<dbReference type="AlphaFoldDB" id="A0A0K2TU38"/>
<protein>
    <submittedName>
        <fullName evidence="1">Uncharacterized protein</fullName>
    </submittedName>
</protein>
<proteinExistence type="predicted"/>
<name>A0A0K2TU38_LEPSM</name>
<sequence length="47" mass="5186">MRISILFRDSMSSNILVSAFSMIATQPSFYTSNVSSIDYFLAVACIS</sequence>
<dbReference type="EMBL" id="HACA01012192">
    <property type="protein sequence ID" value="CDW29553.1"/>
    <property type="molecule type" value="Transcribed_RNA"/>
</dbReference>
<reference evidence="1" key="1">
    <citation type="submission" date="2014-05" db="EMBL/GenBank/DDBJ databases">
        <authorList>
            <person name="Chronopoulou M."/>
        </authorList>
    </citation>
    <scope>NUCLEOTIDE SEQUENCE</scope>
    <source>
        <tissue evidence="1">Whole organism</tissue>
    </source>
</reference>
<organism evidence="1">
    <name type="scientific">Lepeophtheirus salmonis</name>
    <name type="common">Salmon louse</name>
    <name type="synonym">Caligus salmonis</name>
    <dbReference type="NCBI Taxonomy" id="72036"/>
    <lineage>
        <taxon>Eukaryota</taxon>
        <taxon>Metazoa</taxon>
        <taxon>Ecdysozoa</taxon>
        <taxon>Arthropoda</taxon>
        <taxon>Crustacea</taxon>
        <taxon>Multicrustacea</taxon>
        <taxon>Hexanauplia</taxon>
        <taxon>Copepoda</taxon>
        <taxon>Siphonostomatoida</taxon>
        <taxon>Caligidae</taxon>
        <taxon>Lepeophtheirus</taxon>
    </lineage>
</organism>